<dbReference type="InterPro" id="IPR050464">
    <property type="entry name" value="Zeta_carotene_desat/Oxidored"/>
</dbReference>
<name>A0ABY6Q4R5_9GAMM</name>
<sequence>MTTAIIGSGISGLGCAHRLAKAGEPVTIFESADIIGGHTATKRVSVASGDYDVDTGFIVYNDWTYPQFIALMDELGVVNQPTTMGFSVSDDTSGLEYAGNNLNTLFAQRRNLLSPTFIGMVRDILRFNEVAIADLESGRLQSGETLQEYLERHQFSEFFRRNYLISMASAIWSANFEESLNFPAEFFVRFFKNHGLLQVKNRPQWRVLKGGSQSYLKPLCAPFLESIRTSCAVAAIQRAADSKPQLRTHDGEVLFFDDIVIAAHGDQALSLLCDADPNEHAILSELPYSENDVVLHTDTRLLPKRQRAWSSWNYRLKSRNDQATLTYNMNILQGFDCPETFCVTLNDTASIDPKKILGEYRYAHPQFTIAGIAAQQRWEEINGPRNTWFCGAYWRNGFHEDGLFSGNRVADAILAKRGLAVKGMPA</sequence>
<dbReference type="Gene3D" id="1.10.405.20">
    <property type="match status" value="1"/>
</dbReference>
<dbReference type="Gene3D" id="3.30.70.1990">
    <property type="match status" value="1"/>
</dbReference>
<dbReference type="Pfam" id="PF01593">
    <property type="entry name" value="Amino_oxidase"/>
    <property type="match status" value="1"/>
</dbReference>
<feature type="domain" description="Amine oxidase" evidence="1">
    <location>
        <begin position="10"/>
        <end position="301"/>
    </location>
</feature>
<keyword evidence="3" id="KW-1185">Reference proteome</keyword>
<gene>
    <name evidence="2" type="ORF">E0F26_03505</name>
</gene>
<organism evidence="2 3">
    <name type="scientific">Candidatus Paraluminiphilus aquimaris</name>
    <dbReference type="NCBI Taxonomy" id="2518994"/>
    <lineage>
        <taxon>Bacteria</taxon>
        <taxon>Pseudomonadati</taxon>
        <taxon>Pseudomonadota</taxon>
        <taxon>Gammaproteobacteria</taxon>
        <taxon>Cellvibrionales</taxon>
        <taxon>Halieaceae</taxon>
        <taxon>Candidatus Paraluminiphilus</taxon>
    </lineage>
</organism>
<dbReference type="PANTHER" id="PTHR42923:SF17">
    <property type="entry name" value="AMINE OXIDASE DOMAIN-CONTAINING PROTEIN"/>
    <property type="match status" value="1"/>
</dbReference>
<dbReference type="InterPro" id="IPR036188">
    <property type="entry name" value="FAD/NAD-bd_sf"/>
</dbReference>
<reference evidence="2 3" key="1">
    <citation type="submission" date="2019-02" db="EMBL/GenBank/DDBJ databases">
        <title>Halieaceae_genomes.</title>
        <authorList>
            <person name="Li S.-H."/>
        </authorList>
    </citation>
    <scope>NUCLEOTIDE SEQUENCE [LARGE SCALE GENOMIC DNA]</scope>
    <source>
        <strain evidence="2 3">JH123</strain>
    </source>
</reference>
<protein>
    <submittedName>
        <fullName evidence="2">FAD-dependent oxidoreductase</fullName>
    </submittedName>
</protein>
<dbReference type="PANTHER" id="PTHR42923">
    <property type="entry name" value="PROTOPORPHYRINOGEN OXIDASE"/>
    <property type="match status" value="1"/>
</dbReference>
<dbReference type="SUPFAM" id="SSF51905">
    <property type="entry name" value="FAD/NAD(P)-binding domain"/>
    <property type="match status" value="1"/>
</dbReference>
<proteinExistence type="predicted"/>
<dbReference type="EMBL" id="CP036501">
    <property type="protein sequence ID" value="UZP73866.1"/>
    <property type="molecule type" value="Genomic_DNA"/>
</dbReference>
<evidence type="ECO:0000259" key="1">
    <source>
        <dbReference type="Pfam" id="PF01593"/>
    </source>
</evidence>
<dbReference type="Proteomes" id="UP001317963">
    <property type="component" value="Chromosome"/>
</dbReference>
<dbReference type="InterPro" id="IPR002937">
    <property type="entry name" value="Amino_oxidase"/>
</dbReference>
<dbReference type="Gene3D" id="3.50.50.60">
    <property type="entry name" value="FAD/NAD(P)-binding domain"/>
    <property type="match status" value="1"/>
</dbReference>
<evidence type="ECO:0000313" key="3">
    <source>
        <dbReference type="Proteomes" id="UP001317963"/>
    </source>
</evidence>
<evidence type="ECO:0000313" key="2">
    <source>
        <dbReference type="EMBL" id="UZP73866.1"/>
    </source>
</evidence>
<dbReference type="RefSeq" id="WP_279242665.1">
    <property type="nucleotide sequence ID" value="NZ_CP036501.1"/>
</dbReference>
<dbReference type="PRINTS" id="PR00419">
    <property type="entry name" value="ADXRDTASE"/>
</dbReference>
<accession>A0ABY6Q4R5</accession>